<comment type="similarity">
    <text evidence="1">Belongs to the leucine-binding protein family.</text>
</comment>
<dbReference type="Gene3D" id="1.10.760.10">
    <property type="entry name" value="Cytochrome c-like domain"/>
    <property type="match status" value="1"/>
</dbReference>
<dbReference type="InterPro" id="IPR036909">
    <property type="entry name" value="Cyt_c-like_dom_sf"/>
</dbReference>
<evidence type="ECO:0000256" key="3">
    <source>
        <dbReference type="ARBA" id="ARBA00022723"/>
    </source>
</evidence>
<dbReference type="Gene3D" id="3.40.50.2300">
    <property type="match status" value="2"/>
</dbReference>
<dbReference type="PROSITE" id="PS51007">
    <property type="entry name" value="CYTC"/>
    <property type="match status" value="1"/>
</dbReference>
<evidence type="ECO:0000259" key="8">
    <source>
        <dbReference type="PROSITE" id="PS51007"/>
    </source>
</evidence>
<feature type="domain" description="Cytochrome c" evidence="8">
    <location>
        <begin position="26"/>
        <end position="152"/>
    </location>
</feature>
<proteinExistence type="inferred from homology"/>
<evidence type="ECO:0000256" key="5">
    <source>
        <dbReference type="ARBA" id="ARBA00023004"/>
    </source>
</evidence>
<evidence type="ECO:0000256" key="4">
    <source>
        <dbReference type="ARBA" id="ARBA00022729"/>
    </source>
</evidence>
<dbReference type="InterPro" id="IPR009056">
    <property type="entry name" value="Cyt_c-like_dom"/>
</dbReference>
<organism evidence="9 10">
    <name type="scientific">Pseudomonas schmalbachii</name>
    <dbReference type="NCBI Taxonomy" id="2816993"/>
    <lineage>
        <taxon>Bacteria</taxon>
        <taxon>Pseudomonadati</taxon>
        <taxon>Pseudomonadota</taxon>
        <taxon>Gammaproteobacteria</taxon>
        <taxon>Pseudomonadales</taxon>
        <taxon>Pseudomonadaceae</taxon>
        <taxon>Pseudomonas</taxon>
    </lineage>
</organism>
<keyword evidence="5 6" id="KW-0408">Iron</keyword>
<comment type="caution">
    <text evidence="9">The sequence shown here is derived from an EMBL/GenBank/DDBJ whole genome shotgun (WGS) entry which is preliminary data.</text>
</comment>
<evidence type="ECO:0000313" key="10">
    <source>
        <dbReference type="Proteomes" id="UP000669060"/>
    </source>
</evidence>
<dbReference type="InterPro" id="IPR028081">
    <property type="entry name" value="Leu-bd"/>
</dbReference>
<keyword evidence="2 6" id="KW-0349">Heme</keyword>
<evidence type="ECO:0000256" key="6">
    <source>
        <dbReference type="PROSITE-ProRule" id="PRU00433"/>
    </source>
</evidence>
<accession>A0ABS3TP37</accession>
<dbReference type="PANTHER" id="PTHR47235:SF1">
    <property type="entry name" value="BLR6548 PROTEIN"/>
    <property type="match status" value="1"/>
</dbReference>
<feature type="chain" id="PRO_5046543526" evidence="7">
    <location>
        <begin position="22"/>
        <end position="519"/>
    </location>
</feature>
<dbReference type="Pfam" id="PF13458">
    <property type="entry name" value="Peripla_BP_6"/>
    <property type="match status" value="1"/>
</dbReference>
<keyword evidence="4 7" id="KW-0732">Signal</keyword>
<feature type="signal peptide" evidence="7">
    <location>
        <begin position="1"/>
        <end position="21"/>
    </location>
</feature>
<dbReference type="RefSeq" id="WP_208313378.1">
    <property type="nucleotide sequence ID" value="NZ_JAELYA010000003.1"/>
</dbReference>
<dbReference type="Pfam" id="PF00034">
    <property type="entry name" value="Cytochrom_C"/>
    <property type="match status" value="1"/>
</dbReference>
<dbReference type="PANTHER" id="PTHR47235">
    <property type="entry name" value="BLR6548 PROTEIN"/>
    <property type="match status" value="1"/>
</dbReference>
<gene>
    <name evidence="9" type="ORF">JFY56_09315</name>
</gene>
<sequence length="519" mass="54866">MLRRVALLLGAWLACAGPLAAIELSPAEVAGQRLFQEGLSASGDDITARVGPAGMLLSASAVPCAGCHGNDGRGRPEGGTQPPDITWQRLTTPYGQTLANGRSYPAYDAASFGRAVDEGVDPGGNPLDPAMPRFVLSQVDRNNLIAYLKRLEELRDPGVEASTLRIGTLLPSDGPLAAMARTVKGVLDGGIEAINEAGGIHGRRLQLLVVDPGADRESAEQALRGLLDDDRVFALIAPLAPALGDGLAPVLEERKVPLLGGLSMFGGLADSPMIFEPLPGVREQLLVLGNFASADLMRYGGDALVAYPLGNPQESLAKNLAGRLRGQGWSNVRLQGYQPGEPTDELAQAASESVFFLGNGTDFSALAESFRAAGQTPYLFAASTQVASALGRLPERFNGHLYLAYPFLPDDWTADGAAALQTIRQRSGLDSRYAVMQVASYCSLLLLSEGLKRAGRELSREKLVRALEGLQGIDTGLTPQLGFGPGQRVGLEGAHVVEVDLAEQRFRPVGPLMKLDTPY</sequence>
<evidence type="ECO:0000256" key="7">
    <source>
        <dbReference type="SAM" id="SignalP"/>
    </source>
</evidence>
<evidence type="ECO:0000256" key="1">
    <source>
        <dbReference type="ARBA" id="ARBA00010062"/>
    </source>
</evidence>
<keyword evidence="3 6" id="KW-0479">Metal-binding</keyword>
<evidence type="ECO:0000313" key="9">
    <source>
        <dbReference type="EMBL" id="MBO3275422.1"/>
    </source>
</evidence>
<dbReference type="SUPFAM" id="SSF46626">
    <property type="entry name" value="Cytochrome c"/>
    <property type="match status" value="1"/>
</dbReference>
<evidence type="ECO:0000256" key="2">
    <source>
        <dbReference type="ARBA" id="ARBA00022617"/>
    </source>
</evidence>
<dbReference type="Proteomes" id="UP000669060">
    <property type="component" value="Unassembled WGS sequence"/>
</dbReference>
<dbReference type="SUPFAM" id="SSF53822">
    <property type="entry name" value="Periplasmic binding protein-like I"/>
    <property type="match status" value="1"/>
</dbReference>
<reference evidence="9 10" key="1">
    <citation type="submission" date="2020-12" db="EMBL/GenBank/DDBJ databases">
        <title>Pseudomonas schmalbachii sp. nov. isolated from millipede gut.</title>
        <authorList>
            <person name="Shelomi M."/>
        </authorList>
    </citation>
    <scope>NUCLEOTIDE SEQUENCE [LARGE SCALE GENOMIC DNA]</scope>
    <source>
        <strain evidence="9 10">Milli4</strain>
    </source>
</reference>
<protein>
    <submittedName>
        <fullName evidence="9">ABC transporter substrate-binding protein</fullName>
    </submittedName>
</protein>
<dbReference type="InterPro" id="IPR028082">
    <property type="entry name" value="Peripla_BP_I"/>
</dbReference>
<keyword evidence="10" id="KW-1185">Reference proteome</keyword>
<name>A0ABS3TP37_9PSED</name>
<dbReference type="PROSITE" id="PS51257">
    <property type="entry name" value="PROKAR_LIPOPROTEIN"/>
    <property type="match status" value="1"/>
</dbReference>
<dbReference type="EMBL" id="JAELYA010000003">
    <property type="protein sequence ID" value="MBO3275422.1"/>
    <property type="molecule type" value="Genomic_DNA"/>
</dbReference>